<reference evidence="1" key="1">
    <citation type="submission" date="2021-01" db="UniProtKB">
        <authorList>
            <consortium name="EnsemblMetazoa"/>
        </authorList>
    </citation>
    <scope>IDENTIFICATION</scope>
</reference>
<accession>A0A7M7MFJ2</accession>
<dbReference type="GeneID" id="111249041"/>
<dbReference type="EnsemblMetazoa" id="XM_022802330">
    <property type="protein sequence ID" value="XP_022658065"/>
    <property type="gene ID" value="LOC111249041"/>
</dbReference>
<dbReference type="InParanoid" id="A0A7M7MFJ2"/>
<dbReference type="OMA" id="VICHVAN"/>
<dbReference type="InterPro" id="IPR027417">
    <property type="entry name" value="P-loop_NTPase"/>
</dbReference>
<dbReference type="SUPFAM" id="SSF52540">
    <property type="entry name" value="P-loop containing nucleoside triphosphate hydrolases"/>
    <property type="match status" value="1"/>
</dbReference>
<evidence type="ECO:0000313" key="1">
    <source>
        <dbReference type="EnsemblMetazoa" id="XP_022658065"/>
    </source>
</evidence>
<dbReference type="Gene3D" id="3.40.50.300">
    <property type="entry name" value="P-loop containing nucleotide triphosphate hydrolases"/>
    <property type="match status" value="1"/>
</dbReference>
<organism evidence="1 2">
    <name type="scientific">Varroa destructor</name>
    <name type="common">Honeybee mite</name>
    <dbReference type="NCBI Taxonomy" id="109461"/>
    <lineage>
        <taxon>Eukaryota</taxon>
        <taxon>Metazoa</taxon>
        <taxon>Ecdysozoa</taxon>
        <taxon>Arthropoda</taxon>
        <taxon>Chelicerata</taxon>
        <taxon>Arachnida</taxon>
        <taxon>Acari</taxon>
        <taxon>Parasitiformes</taxon>
        <taxon>Mesostigmata</taxon>
        <taxon>Gamasina</taxon>
        <taxon>Dermanyssoidea</taxon>
        <taxon>Varroidae</taxon>
        <taxon>Varroa</taxon>
    </lineage>
</organism>
<proteinExistence type="predicted"/>
<protein>
    <submittedName>
        <fullName evidence="1">Uncharacterized protein</fullName>
    </submittedName>
</protein>
<evidence type="ECO:0000313" key="2">
    <source>
        <dbReference type="Proteomes" id="UP000594260"/>
    </source>
</evidence>
<dbReference type="RefSeq" id="XP_022658065.1">
    <property type="nucleotide sequence ID" value="XM_022802330.1"/>
</dbReference>
<dbReference type="OrthoDB" id="5829348at2759"/>
<dbReference type="Proteomes" id="UP000594260">
    <property type="component" value="Unplaced"/>
</dbReference>
<keyword evidence="2" id="KW-1185">Reference proteome</keyword>
<name>A0A7M7MFJ2_VARDE</name>
<dbReference type="AlphaFoldDB" id="A0A7M7MFJ2"/>
<dbReference type="KEGG" id="vde:111249041"/>
<sequence length="377" mass="42771">MGVACSLLATSIPTEDEIKVTIGHRVDGHVRRRMVIFVFGGPGSCKGRIVSDLHQGFGLHVIDVESVLLRRSDNIKLTLENLLQIVEKEMRNASAEAGFLIDLVPNLRNIERCLTQSNVRAVLERFEKNWPVAFALTLYGKLFVQSPNAEQILLDMQVEGAHDERDANRIRKRCTSFAASIQPIMSYFCERTVCVKHDGVNYERLWNTVMDLFWDLGLKARAPVTTTVYFLLEKREALRLPQYANNEGSLPRVPFILPPYLRARDVFDGVSTQISKQASSHREKFVAHLYPFMERIEWEEEPKEAKTTLHPPIRCKQPLFLLPMLNDGAVPVERRLLATTQGDQCIFSADIGISDCRRVVEHYAQARAAATSIPQTK</sequence>